<sequence>MITFPEILLRLVVSILLCGLIGWEREYSDHNAGVRTSSLVALGTTLFTIISAYAFRDLLNQPHVQFDPTRIASYIVAGIGFLGGGAIYFRQDLQKVRGLTSAASVWVVAAIGMACGIGFLLEAAVTTIMALFILIGMRYVEARFLPYKSHHMQELFIRIDSDEEGTVVGKIYDILNDLHIDIERVDIHSQKLEQEIVRTLEIGCRASDARTLMQALDRIRVIKGVQSIKSSTRKGVGPE</sequence>
<evidence type="ECO:0000256" key="3">
    <source>
        <dbReference type="ARBA" id="ARBA00022475"/>
    </source>
</evidence>
<name>A0A402AS13_9CHLR</name>
<feature type="transmembrane region" description="Helical" evidence="7">
    <location>
        <begin position="38"/>
        <end position="59"/>
    </location>
</feature>
<evidence type="ECO:0000313" key="10">
    <source>
        <dbReference type="Proteomes" id="UP000287188"/>
    </source>
</evidence>
<evidence type="ECO:0000256" key="4">
    <source>
        <dbReference type="ARBA" id="ARBA00022692"/>
    </source>
</evidence>
<dbReference type="GO" id="GO:0032259">
    <property type="term" value="P:methylation"/>
    <property type="evidence" value="ECO:0007669"/>
    <property type="project" value="UniProtKB-KW"/>
</dbReference>
<keyword evidence="4 7" id="KW-0812">Transmembrane</keyword>
<feature type="domain" description="MgtC/SapB/SrpB/YhiD N-terminal" evidence="8">
    <location>
        <begin position="11"/>
        <end position="141"/>
    </location>
</feature>
<keyword evidence="5 7" id="KW-1133">Transmembrane helix</keyword>
<dbReference type="GO" id="GO:0005886">
    <property type="term" value="C:plasma membrane"/>
    <property type="evidence" value="ECO:0007669"/>
    <property type="project" value="UniProtKB-SubCell"/>
</dbReference>
<keyword evidence="9" id="KW-0489">Methyltransferase</keyword>
<comment type="similarity">
    <text evidence="2">Belongs to the MgtC/SapB family.</text>
</comment>
<feature type="transmembrane region" description="Helical" evidence="7">
    <location>
        <begin position="7"/>
        <end position="23"/>
    </location>
</feature>
<evidence type="ECO:0000256" key="5">
    <source>
        <dbReference type="ARBA" id="ARBA00022989"/>
    </source>
</evidence>
<comment type="caution">
    <text evidence="9">The sequence shown here is derived from an EMBL/GenBank/DDBJ whole genome shotgun (WGS) entry which is preliminary data.</text>
</comment>
<dbReference type="GO" id="GO:0008168">
    <property type="term" value="F:methyltransferase activity"/>
    <property type="evidence" value="ECO:0007669"/>
    <property type="project" value="UniProtKB-KW"/>
</dbReference>
<dbReference type="InterPro" id="IPR049177">
    <property type="entry name" value="MgtC_SapB_SrpB_YhiD_N"/>
</dbReference>
<dbReference type="AlphaFoldDB" id="A0A402AS13"/>
<dbReference type="Proteomes" id="UP000287188">
    <property type="component" value="Unassembled WGS sequence"/>
</dbReference>
<organism evidence="9 10">
    <name type="scientific">Dictyobacter kobayashii</name>
    <dbReference type="NCBI Taxonomy" id="2014872"/>
    <lineage>
        <taxon>Bacteria</taxon>
        <taxon>Bacillati</taxon>
        <taxon>Chloroflexota</taxon>
        <taxon>Ktedonobacteria</taxon>
        <taxon>Ktedonobacterales</taxon>
        <taxon>Dictyobacteraceae</taxon>
        <taxon>Dictyobacter</taxon>
    </lineage>
</organism>
<evidence type="ECO:0000256" key="6">
    <source>
        <dbReference type="ARBA" id="ARBA00023136"/>
    </source>
</evidence>
<keyword evidence="9" id="KW-0808">Transferase</keyword>
<dbReference type="Pfam" id="PF02308">
    <property type="entry name" value="MgtC"/>
    <property type="match status" value="1"/>
</dbReference>
<protein>
    <submittedName>
        <fullName evidence="9">Methyltransferase</fullName>
    </submittedName>
</protein>
<feature type="transmembrane region" description="Helical" evidence="7">
    <location>
        <begin position="109"/>
        <end position="135"/>
    </location>
</feature>
<feature type="transmembrane region" description="Helical" evidence="7">
    <location>
        <begin position="71"/>
        <end position="89"/>
    </location>
</feature>
<dbReference type="PANTHER" id="PTHR33778:SF1">
    <property type="entry name" value="MAGNESIUM TRANSPORTER YHID-RELATED"/>
    <property type="match status" value="1"/>
</dbReference>
<keyword evidence="6 7" id="KW-0472">Membrane</keyword>
<dbReference type="PANTHER" id="PTHR33778">
    <property type="entry name" value="PROTEIN MGTC"/>
    <property type="match status" value="1"/>
</dbReference>
<gene>
    <name evidence="9" type="ORF">KDK_56430</name>
</gene>
<reference evidence="10" key="1">
    <citation type="submission" date="2018-12" db="EMBL/GenBank/DDBJ databases">
        <title>Tengunoibacter tsumagoiensis gen. nov., sp. nov., Dictyobacter kobayashii sp. nov., D. alpinus sp. nov., and D. joshuensis sp. nov. and description of Dictyobacteraceae fam. nov. within the order Ktedonobacterales isolated from Tengu-no-mugimeshi.</title>
        <authorList>
            <person name="Wang C.M."/>
            <person name="Zheng Y."/>
            <person name="Sakai Y."/>
            <person name="Toyoda A."/>
            <person name="Minakuchi Y."/>
            <person name="Abe K."/>
            <person name="Yokota A."/>
            <person name="Yabe S."/>
        </authorList>
    </citation>
    <scope>NUCLEOTIDE SEQUENCE [LARGE SCALE GENOMIC DNA]</scope>
    <source>
        <strain evidence="10">Uno11</strain>
    </source>
</reference>
<evidence type="ECO:0000313" key="9">
    <source>
        <dbReference type="EMBL" id="GCE21843.1"/>
    </source>
</evidence>
<dbReference type="EMBL" id="BIFS01000001">
    <property type="protein sequence ID" value="GCE21843.1"/>
    <property type="molecule type" value="Genomic_DNA"/>
</dbReference>
<keyword evidence="3" id="KW-1003">Cell membrane</keyword>
<evidence type="ECO:0000256" key="1">
    <source>
        <dbReference type="ARBA" id="ARBA00004651"/>
    </source>
</evidence>
<evidence type="ECO:0000256" key="7">
    <source>
        <dbReference type="SAM" id="Phobius"/>
    </source>
</evidence>
<dbReference type="OrthoDB" id="9811198at2"/>
<dbReference type="PRINTS" id="PR01837">
    <property type="entry name" value="MGTCSAPBPROT"/>
</dbReference>
<dbReference type="InterPro" id="IPR003416">
    <property type="entry name" value="MgtC/SapB/SrpB/YhiD_fam"/>
</dbReference>
<evidence type="ECO:0000256" key="2">
    <source>
        <dbReference type="ARBA" id="ARBA00009298"/>
    </source>
</evidence>
<evidence type="ECO:0000259" key="8">
    <source>
        <dbReference type="Pfam" id="PF02308"/>
    </source>
</evidence>
<dbReference type="RefSeq" id="WP_126553775.1">
    <property type="nucleotide sequence ID" value="NZ_BIFS01000001.1"/>
</dbReference>
<accession>A0A402AS13</accession>
<comment type="subcellular location">
    <subcellularLocation>
        <location evidence="1">Cell membrane</location>
        <topology evidence="1">Multi-pass membrane protein</topology>
    </subcellularLocation>
</comment>
<proteinExistence type="inferred from homology"/>
<keyword evidence="10" id="KW-1185">Reference proteome</keyword>